<feature type="region of interest" description="Disordered" evidence="1">
    <location>
        <begin position="880"/>
        <end position="916"/>
    </location>
</feature>
<proteinExistence type="predicted"/>
<gene>
    <name evidence="3" type="primary">mobF</name>
    <name evidence="3" type="ORF">QQ020_23410</name>
</gene>
<dbReference type="SUPFAM" id="SSF52540">
    <property type="entry name" value="P-loop containing nucleoside triphosphate hydrolases"/>
    <property type="match status" value="2"/>
</dbReference>
<accession>A0ABT8LBA3</accession>
<dbReference type="InterPro" id="IPR014059">
    <property type="entry name" value="TraI/TrwC_relax"/>
</dbReference>
<dbReference type="NCBIfam" id="NF041492">
    <property type="entry name" value="MobF"/>
    <property type="match status" value="1"/>
</dbReference>
<feature type="compositionally biased region" description="Basic and acidic residues" evidence="1">
    <location>
        <begin position="887"/>
        <end position="916"/>
    </location>
</feature>
<evidence type="ECO:0000313" key="3">
    <source>
        <dbReference type="EMBL" id="MDN5215049.1"/>
    </source>
</evidence>
<dbReference type="Pfam" id="PF13604">
    <property type="entry name" value="AAA_30"/>
    <property type="match status" value="1"/>
</dbReference>
<dbReference type="InterPro" id="IPR014862">
    <property type="entry name" value="TrwC"/>
</dbReference>
<dbReference type="NCBIfam" id="TIGR02686">
    <property type="entry name" value="relax_trwC"/>
    <property type="match status" value="1"/>
</dbReference>
<organism evidence="3 4">
    <name type="scientific">Agaribacillus aureus</name>
    <dbReference type="NCBI Taxonomy" id="3051825"/>
    <lineage>
        <taxon>Bacteria</taxon>
        <taxon>Pseudomonadati</taxon>
        <taxon>Bacteroidota</taxon>
        <taxon>Cytophagia</taxon>
        <taxon>Cytophagales</taxon>
        <taxon>Splendidivirgaceae</taxon>
        <taxon>Agaribacillus</taxon>
    </lineage>
</organism>
<dbReference type="RefSeq" id="WP_346760387.1">
    <property type="nucleotide sequence ID" value="NZ_JAUJEB010000005.1"/>
</dbReference>
<dbReference type="Gene3D" id="3.40.50.300">
    <property type="entry name" value="P-loop containing nucleotide triphosphate hydrolases"/>
    <property type="match status" value="2"/>
</dbReference>
<evidence type="ECO:0000256" key="1">
    <source>
        <dbReference type="SAM" id="MobiDB-lite"/>
    </source>
</evidence>
<keyword evidence="4" id="KW-1185">Reference proteome</keyword>
<dbReference type="Proteomes" id="UP001172083">
    <property type="component" value="Unassembled WGS sequence"/>
</dbReference>
<protein>
    <submittedName>
        <fullName evidence="3">MobF family relaxase</fullName>
    </submittedName>
</protein>
<dbReference type="InterPro" id="IPR027417">
    <property type="entry name" value="P-loop_NTPase"/>
</dbReference>
<name>A0ABT8LBA3_9BACT</name>
<reference evidence="3" key="1">
    <citation type="submission" date="2023-06" db="EMBL/GenBank/DDBJ databases">
        <title>Genomic of Agaribacillus aureum.</title>
        <authorList>
            <person name="Wang G."/>
        </authorList>
    </citation>
    <scope>NUCLEOTIDE SEQUENCE</scope>
    <source>
        <strain evidence="3">BMA12</strain>
    </source>
</reference>
<dbReference type="Pfam" id="PF08751">
    <property type="entry name" value="TrwC"/>
    <property type="match status" value="1"/>
</dbReference>
<comment type="caution">
    <text evidence="3">The sequence shown here is derived from an EMBL/GenBank/DDBJ whole genome shotgun (WGS) entry which is preliminary data.</text>
</comment>
<evidence type="ECO:0000259" key="2">
    <source>
        <dbReference type="Pfam" id="PF08751"/>
    </source>
</evidence>
<feature type="domain" description="TrwC relaxase" evidence="2">
    <location>
        <begin position="12"/>
        <end position="296"/>
    </location>
</feature>
<sequence length="916" mass="103926">MLTINKSYNGESAVLYFKEGLSKEGNYYLDGNVKAYWQGKTATSLGLHGKEVKKEDFSNLVHNIHPDTKEKLTVRNAENRRAGFDFTFSAPKSISVLHAITKDPAILEAHRSAYKAAMQEVEAEMQTQANTQSERGYENTGNIIYAPFDHFLGRPCEIQKNGKTLFISDPQLHTHCYMPNVTWSNQKQRYQALETGNIHRRAYYFETAYHAHLSKNLNEAGYQTQRTHERYEIQGVSRSIIERFSNRTKLIDQVAKEKGITDPKAKSELAVKTRHSKSKAVSKDQLYGHWKERLSKAEFEALHNIKGNKKETLRPVSAKEAIDRSLEHHLERNSVVEQERVLAHALTLGYGNLLPQDVRKELNIRDNILRSEVNTITHITTLLMVRVEDKMIELSTKGKGKFPALNTNYKPKQDFLNEQQRKAIKDILTSNDQVTILRGSAGVGKTSLLTEVKDGIAERGKSLFSVAPSSQASKVLKQKGFEADTIAGLLHNPKLQEKLHNNVLLVDEAGMCGVKTMSELLVLTKKHNARLLLSGDTKQHSSPEYGDAMRILQDKAKLKTVTVQKIMRQKPQEYRKVVEKLAAGRTLEGYQTLNKIGAVKEIPEHEERLNKIADDYVGSVTKNRSALIVSPTHLEGEKINETVREKLRAKGRIQGKDRSFDILKNLSFTNSQKKDLVNYSENQVIRFVKNQKGGFKAGSHYEVLPDEKQKDISVRDLKSGEIFKLPHDNPEHYQVYQRAQVSIAKGDLIRLTNNSKTLENTKANNGTTYQIKGFTKTGNLRLDNGKTLPKDIYHFKHGYSETSHSSQGKTAQDVFVSMSDLSFAATNEQAFYVATSRGTHSVSIYTSDKKELKNAIARSGERITAREIADDYERQLLQRKQRAHHRTLNEKLKEHGRTQKREKQVTRDISKESPGR</sequence>
<dbReference type="EMBL" id="JAUJEB010000005">
    <property type="protein sequence ID" value="MDN5215049.1"/>
    <property type="molecule type" value="Genomic_DNA"/>
</dbReference>
<evidence type="ECO:0000313" key="4">
    <source>
        <dbReference type="Proteomes" id="UP001172083"/>
    </source>
</evidence>
<dbReference type="SUPFAM" id="SSF55464">
    <property type="entry name" value="Origin of replication-binding domain, RBD-like"/>
    <property type="match status" value="1"/>
</dbReference>